<sequence>MTRDQEQQARRFRGAREALAVALTTALLAAAGCASGNSPRTTASGSASPSSTVTLSPDDAVEAMLKAQAEALLRGDEAGYLAPVDKSYTALYDHYRNQYKILRALRISSWQMMMGIPPVFPQGPGAEDQKVQLDVFVSYCFETPTCPPPSRFTSDAAQFTYRPKVSQRGDGYLITGLNQPPTDTYSLRPLPWEWDSLDFQEGNRVIVAAPPAQANRLGEVTAAAERAAKVADQYAKVAGREPPPRYVVFLAGDKEWNKWLGGQSAKYSVGYAYQSGKIRSDVVLKMSAMGRNSVESVLRHEFGHVVTATGSNDGAAGIYNTNQWITEGIAEYIEYAPKGPTASGNMNAVRSHVRRGKWSNSIGLAPLPESASNEAAAVFYGLSQLGISCMASRYGEAKMFQWAMNALHGDLGYDEAAKKYFGVGFKAVNTTCASYVRRTLNL</sequence>
<evidence type="ECO:0008006" key="3">
    <source>
        <dbReference type="Google" id="ProtNLM"/>
    </source>
</evidence>
<dbReference type="EMBL" id="JADPUN010000120">
    <property type="protein sequence ID" value="MBF9129506.1"/>
    <property type="molecule type" value="Genomic_DNA"/>
</dbReference>
<accession>A0ABS0GTI4</accession>
<dbReference type="Proteomes" id="UP000638560">
    <property type="component" value="Unassembled WGS sequence"/>
</dbReference>
<evidence type="ECO:0000313" key="2">
    <source>
        <dbReference type="Proteomes" id="UP000638560"/>
    </source>
</evidence>
<protein>
    <recommendedName>
        <fullName evidence="3">Peptidase MA-like domain-containing protein</fullName>
    </recommendedName>
</protein>
<name>A0ABS0GTI4_9ACTN</name>
<comment type="caution">
    <text evidence="1">The sequence shown here is derived from an EMBL/GenBank/DDBJ whole genome shotgun (WGS) entry which is preliminary data.</text>
</comment>
<gene>
    <name evidence="1" type="ORF">I0C86_11085</name>
</gene>
<keyword evidence="2" id="KW-1185">Reference proteome</keyword>
<reference evidence="1 2" key="1">
    <citation type="submission" date="2020-11" db="EMBL/GenBank/DDBJ databases">
        <title>A novel isolate from a Black sea contaminated sediment with potential to produce alkanes: Plantactinospora alkalitolerans sp. nov.</title>
        <authorList>
            <person name="Carro L."/>
            <person name="Veyisoglu A."/>
            <person name="Guven K."/>
            <person name="Schumann P."/>
            <person name="Klenk H.-P."/>
            <person name="Sahin N."/>
        </authorList>
    </citation>
    <scope>NUCLEOTIDE SEQUENCE [LARGE SCALE GENOMIC DNA]</scope>
    <source>
        <strain evidence="1 2">S1510</strain>
    </source>
</reference>
<dbReference type="RefSeq" id="WP_196201131.1">
    <property type="nucleotide sequence ID" value="NZ_JADPUN010000120.1"/>
</dbReference>
<proteinExistence type="predicted"/>
<dbReference type="PROSITE" id="PS51257">
    <property type="entry name" value="PROKAR_LIPOPROTEIN"/>
    <property type="match status" value="1"/>
</dbReference>
<evidence type="ECO:0000313" key="1">
    <source>
        <dbReference type="EMBL" id="MBF9129506.1"/>
    </source>
</evidence>
<organism evidence="1 2">
    <name type="scientific">Plantactinospora alkalitolerans</name>
    <dbReference type="NCBI Taxonomy" id="2789879"/>
    <lineage>
        <taxon>Bacteria</taxon>
        <taxon>Bacillati</taxon>
        <taxon>Actinomycetota</taxon>
        <taxon>Actinomycetes</taxon>
        <taxon>Micromonosporales</taxon>
        <taxon>Micromonosporaceae</taxon>
        <taxon>Plantactinospora</taxon>
    </lineage>
</organism>